<dbReference type="AlphaFoldDB" id="A0A9P8WN48"/>
<protein>
    <submittedName>
        <fullName evidence="1">Uncharacterized protein</fullName>
    </submittedName>
</protein>
<reference evidence="1 2" key="1">
    <citation type="journal article" date="2021" name="Nat. Commun.">
        <title>Genetic determinants of endophytism in the Arabidopsis root mycobiome.</title>
        <authorList>
            <person name="Mesny F."/>
            <person name="Miyauchi S."/>
            <person name="Thiergart T."/>
            <person name="Pickel B."/>
            <person name="Atanasova L."/>
            <person name="Karlsson M."/>
            <person name="Huettel B."/>
            <person name="Barry K.W."/>
            <person name="Haridas S."/>
            <person name="Chen C."/>
            <person name="Bauer D."/>
            <person name="Andreopoulos W."/>
            <person name="Pangilinan J."/>
            <person name="LaButti K."/>
            <person name="Riley R."/>
            <person name="Lipzen A."/>
            <person name="Clum A."/>
            <person name="Drula E."/>
            <person name="Henrissat B."/>
            <person name="Kohler A."/>
            <person name="Grigoriev I.V."/>
            <person name="Martin F.M."/>
            <person name="Hacquard S."/>
        </authorList>
    </citation>
    <scope>NUCLEOTIDE SEQUENCE [LARGE SCALE GENOMIC DNA]</scope>
    <source>
        <strain evidence="1 2">MPI-CAGE-CH-0241</strain>
    </source>
</reference>
<dbReference type="EMBL" id="JAGPYM010000001">
    <property type="protein sequence ID" value="KAH6900779.1"/>
    <property type="molecule type" value="Genomic_DNA"/>
</dbReference>
<sequence length="344" mass="39198">MFSHARTAFKAGELAFPDIWTLTQKDVIARIRKIPKFRNRVTETRLSLADAMAISRTHRKVTELTDAFFKNCHLWGDQEFGSLRASLQMRGPSSSEWTRVGQAIYLFEILTKIFGKMPPRPRNSVCDGDEPSTAVFEENMDGLHHALVRYALAPWELHQVLSITSFFRRMVDPDPSKCQPFPVFSSSSISNIFAGKWPLLSEINVPRCLGRGLDFIHEAICLTDDKGRAEMSSSANTRLDGNNFEILGMVLSRGVGDIWTRQLPGRHLVCTPFFKEEPALDRRENIQMWRNIEALQLQHTNQPPIVIGGAYVMEAPERIEGRLDLWSAALWDPARWPCRSRQTT</sequence>
<gene>
    <name evidence="1" type="ORF">B0T10DRAFT_471603</name>
</gene>
<proteinExistence type="predicted"/>
<evidence type="ECO:0000313" key="1">
    <source>
        <dbReference type="EMBL" id="KAH6900779.1"/>
    </source>
</evidence>
<name>A0A9P8WN48_9HYPO</name>
<evidence type="ECO:0000313" key="2">
    <source>
        <dbReference type="Proteomes" id="UP000777438"/>
    </source>
</evidence>
<dbReference type="OrthoDB" id="5304511at2759"/>
<comment type="caution">
    <text evidence="1">The sequence shown here is derived from an EMBL/GenBank/DDBJ whole genome shotgun (WGS) entry which is preliminary data.</text>
</comment>
<dbReference type="Proteomes" id="UP000777438">
    <property type="component" value="Unassembled WGS sequence"/>
</dbReference>
<accession>A0A9P8WN48</accession>
<keyword evidence="2" id="KW-1185">Reference proteome</keyword>
<organism evidence="1 2">
    <name type="scientific">Thelonectria olida</name>
    <dbReference type="NCBI Taxonomy" id="1576542"/>
    <lineage>
        <taxon>Eukaryota</taxon>
        <taxon>Fungi</taxon>
        <taxon>Dikarya</taxon>
        <taxon>Ascomycota</taxon>
        <taxon>Pezizomycotina</taxon>
        <taxon>Sordariomycetes</taxon>
        <taxon>Hypocreomycetidae</taxon>
        <taxon>Hypocreales</taxon>
        <taxon>Nectriaceae</taxon>
        <taxon>Thelonectria</taxon>
    </lineage>
</organism>